<evidence type="ECO:0000313" key="6">
    <source>
        <dbReference type="EMBL" id="OII78270.1"/>
    </source>
</evidence>
<evidence type="ECO:0000259" key="5">
    <source>
        <dbReference type="PROSITE" id="PS50199"/>
    </source>
</evidence>
<evidence type="ECO:0000256" key="2">
    <source>
        <dbReference type="ARBA" id="ARBA00022771"/>
    </source>
</evidence>
<dbReference type="PROSITE" id="PS01358">
    <property type="entry name" value="ZF_RANBP2_1"/>
    <property type="match status" value="1"/>
</dbReference>
<dbReference type="VEuPathDB" id="CryptoDB:cand_034950"/>
<comment type="caution">
    <text evidence="6">The sequence shown here is derived from an EMBL/GenBank/DDBJ whole genome shotgun (WGS) entry which is preliminary data.</text>
</comment>
<keyword evidence="7" id="KW-1185">Reference proteome</keyword>
<organism evidence="6 7">
    <name type="scientific">Cryptosporidium andersoni</name>
    <dbReference type="NCBI Taxonomy" id="117008"/>
    <lineage>
        <taxon>Eukaryota</taxon>
        <taxon>Sar</taxon>
        <taxon>Alveolata</taxon>
        <taxon>Apicomplexa</taxon>
        <taxon>Conoidasida</taxon>
        <taxon>Coccidia</taxon>
        <taxon>Eucoccidiorida</taxon>
        <taxon>Eimeriorina</taxon>
        <taxon>Cryptosporidiidae</taxon>
        <taxon>Cryptosporidium</taxon>
    </lineage>
</organism>
<dbReference type="InterPro" id="IPR036443">
    <property type="entry name" value="Znf_RanBP2_sf"/>
</dbReference>
<dbReference type="AlphaFoldDB" id="A0A1J4MVV0"/>
<dbReference type="PROSITE" id="PS50199">
    <property type="entry name" value="ZF_RANBP2_2"/>
    <property type="match status" value="1"/>
</dbReference>
<dbReference type="GO" id="GO:0008270">
    <property type="term" value="F:zinc ion binding"/>
    <property type="evidence" value="ECO:0007669"/>
    <property type="project" value="UniProtKB-KW"/>
</dbReference>
<dbReference type="InterPro" id="IPR001876">
    <property type="entry name" value="Znf_RanBP2"/>
</dbReference>
<proteinExistence type="predicted"/>
<protein>
    <recommendedName>
        <fullName evidence="5">RanBP2-type domain-containing protein</fullName>
    </recommendedName>
</protein>
<accession>A0A1J4MVV0</accession>
<gene>
    <name evidence="6" type="ORF">cand_034950</name>
</gene>
<dbReference type="EMBL" id="LRBS01000003">
    <property type="protein sequence ID" value="OII78270.1"/>
    <property type="molecule type" value="Genomic_DNA"/>
</dbReference>
<dbReference type="Proteomes" id="UP000186804">
    <property type="component" value="Unassembled WGS sequence"/>
</dbReference>
<evidence type="ECO:0000313" key="7">
    <source>
        <dbReference type="Proteomes" id="UP000186804"/>
    </source>
</evidence>
<evidence type="ECO:0000256" key="4">
    <source>
        <dbReference type="PROSITE-ProRule" id="PRU00322"/>
    </source>
</evidence>
<keyword evidence="2 4" id="KW-0863">Zinc-finger</keyword>
<feature type="domain" description="RanBP2-type" evidence="5">
    <location>
        <begin position="319"/>
        <end position="348"/>
    </location>
</feature>
<dbReference type="RefSeq" id="XP_067070116.1">
    <property type="nucleotide sequence ID" value="XM_067213721.1"/>
</dbReference>
<name>A0A1J4MVV0_9CRYT</name>
<keyword evidence="1" id="KW-0479">Metal-binding</keyword>
<evidence type="ECO:0000256" key="1">
    <source>
        <dbReference type="ARBA" id="ARBA00022723"/>
    </source>
</evidence>
<dbReference type="Gene3D" id="4.10.1060.10">
    <property type="entry name" value="Zinc finger, RanBP2-type"/>
    <property type="match status" value="1"/>
</dbReference>
<dbReference type="SUPFAM" id="SSF90209">
    <property type="entry name" value="Ran binding protein zinc finger-like"/>
    <property type="match status" value="1"/>
</dbReference>
<dbReference type="OrthoDB" id="1878647at2759"/>
<reference evidence="6 7" key="1">
    <citation type="submission" date="2016-10" db="EMBL/GenBank/DDBJ databases">
        <title>Reductive evolution of mitochondrial metabolism and differential evolution of invasion-related proteins in Cryptosporidium.</title>
        <authorList>
            <person name="Liu S."/>
            <person name="Roellig D.M."/>
            <person name="Guo Y."/>
            <person name="Li N."/>
            <person name="Frace M.A."/>
            <person name="Tang K."/>
            <person name="Zhang L."/>
            <person name="Feng Y."/>
            <person name="Xiao L."/>
        </authorList>
    </citation>
    <scope>NUCLEOTIDE SEQUENCE [LARGE SCALE GENOMIC DNA]</scope>
    <source>
        <strain evidence="6">30847</strain>
    </source>
</reference>
<dbReference type="SMART" id="SM00547">
    <property type="entry name" value="ZnF_RBZ"/>
    <property type="match status" value="1"/>
</dbReference>
<evidence type="ECO:0000256" key="3">
    <source>
        <dbReference type="ARBA" id="ARBA00022833"/>
    </source>
</evidence>
<keyword evidence="3" id="KW-0862">Zinc</keyword>
<dbReference type="GeneID" id="92367679"/>
<sequence length="484" mass="53076">MLFTTPKPRPQYSHPSIIGLDYDPNKSKIEYNNNSEYFGELACMIENSNLDTPQNNNHINQSGANKNCTRLEQNITMGMNIFSSPKSLGCTVSSTRSTVASYTPNVDETSPSCALPAPPNSDPFILNGFGVDSNSGDINNDFNIPLLNYLSEALTSNSWECFLPSSKLTDYCSEDVNTVTEKYSGESNNNNNLNSLTMIKAKDLTDKLVIDLVKENQSLNVIEAATEILQCALANLGIKYNKDSLTSGNWSPSTLGVGGPNFAAPTMLAHPDEFKNPSSFLKIYGDPLCGKTPNNTHQTQALNQNNSTTFSGVNPMKGQNGNWACVKCSNVNFPRRFRCFKCGEYRDETGDRIVADYAKQVYLHHLKAYRSLSCSNNTNLSSNATQGSTNGTNLPITNLNNTGNINNIPSWAPNQAFLNEYQTPMLLQRFNNSPTNSSCMSGCNNSGTTNNVSRQNNLFSCNSHKKNVKHFIKNSQNNPNGVAS</sequence>